<evidence type="ECO:0000313" key="11">
    <source>
        <dbReference type="EMBL" id="MBU3805797.1"/>
    </source>
</evidence>
<evidence type="ECO:0000259" key="10">
    <source>
        <dbReference type="Pfam" id="PF13614"/>
    </source>
</evidence>
<keyword evidence="9" id="KW-0472">Membrane</keyword>
<dbReference type="CDD" id="cd05387">
    <property type="entry name" value="BY-kinase"/>
    <property type="match status" value="1"/>
</dbReference>
<comment type="catalytic activity">
    <reaction evidence="8">
        <text>L-tyrosyl-[protein] + ATP = O-phospho-L-tyrosyl-[protein] + ADP + H(+)</text>
        <dbReference type="Rhea" id="RHEA:10596"/>
        <dbReference type="Rhea" id="RHEA-COMP:10136"/>
        <dbReference type="Rhea" id="RHEA-COMP:20101"/>
        <dbReference type="ChEBI" id="CHEBI:15378"/>
        <dbReference type="ChEBI" id="CHEBI:30616"/>
        <dbReference type="ChEBI" id="CHEBI:46858"/>
        <dbReference type="ChEBI" id="CHEBI:61978"/>
        <dbReference type="ChEBI" id="CHEBI:456216"/>
        <dbReference type="EC" id="2.7.10.2"/>
    </reaction>
</comment>
<dbReference type="Pfam" id="PF13614">
    <property type="entry name" value="AAA_31"/>
    <property type="match status" value="1"/>
</dbReference>
<evidence type="ECO:0000256" key="3">
    <source>
        <dbReference type="ARBA" id="ARBA00022679"/>
    </source>
</evidence>
<reference evidence="11" key="1">
    <citation type="journal article" date="2021" name="PeerJ">
        <title>Extensive microbial diversity within the chicken gut microbiome revealed by metagenomics and culture.</title>
        <authorList>
            <person name="Gilroy R."/>
            <person name="Ravi A."/>
            <person name="Getino M."/>
            <person name="Pursley I."/>
            <person name="Horton D.L."/>
            <person name="Alikhan N.F."/>
            <person name="Baker D."/>
            <person name="Gharbi K."/>
            <person name="Hall N."/>
            <person name="Watson M."/>
            <person name="Adriaenssens E.M."/>
            <person name="Foster-Nyarko E."/>
            <person name="Jarju S."/>
            <person name="Secka A."/>
            <person name="Antonio M."/>
            <person name="Oren A."/>
            <person name="Chaudhuri R.R."/>
            <person name="La Ragione R."/>
            <person name="Hildebrand F."/>
            <person name="Pallen M.J."/>
        </authorList>
    </citation>
    <scope>NUCLEOTIDE SEQUENCE</scope>
    <source>
        <strain evidence="11">B5_2728</strain>
    </source>
</reference>
<dbReference type="EC" id="2.7.10.2" evidence="2"/>
<organism evidence="11 12">
    <name type="scientific">Candidatus Allofournierella pullistercoris</name>
    <dbReference type="NCBI Taxonomy" id="2838597"/>
    <lineage>
        <taxon>Bacteria</taxon>
        <taxon>Bacillati</taxon>
        <taxon>Bacillota</taxon>
        <taxon>Clostridia</taxon>
        <taxon>Eubacteriales</taxon>
        <taxon>Oscillospiraceae</taxon>
        <taxon>Allofournierella</taxon>
    </lineage>
</organism>
<keyword evidence="5" id="KW-0418">Kinase</keyword>
<feature type="domain" description="AAA" evidence="10">
    <location>
        <begin position="277"/>
        <end position="408"/>
    </location>
</feature>
<evidence type="ECO:0000256" key="6">
    <source>
        <dbReference type="ARBA" id="ARBA00022840"/>
    </source>
</evidence>
<dbReference type="Proteomes" id="UP000713596">
    <property type="component" value="Unassembled WGS sequence"/>
</dbReference>
<dbReference type="PANTHER" id="PTHR32309">
    <property type="entry name" value="TYROSINE-PROTEIN KINASE"/>
    <property type="match status" value="1"/>
</dbReference>
<evidence type="ECO:0000256" key="9">
    <source>
        <dbReference type="SAM" id="Phobius"/>
    </source>
</evidence>
<feature type="transmembrane region" description="Helical" evidence="9">
    <location>
        <begin position="175"/>
        <end position="198"/>
    </location>
</feature>
<reference evidence="11" key="2">
    <citation type="submission" date="2021-04" db="EMBL/GenBank/DDBJ databases">
        <authorList>
            <person name="Gilroy R."/>
        </authorList>
    </citation>
    <scope>NUCLEOTIDE SEQUENCE</scope>
    <source>
        <strain evidence="11">B5_2728</strain>
    </source>
</reference>
<evidence type="ECO:0000256" key="8">
    <source>
        <dbReference type="ARBA" id="ARBA00051245"/>
    </source>
</evidence>
<feature type="transmembrane region" description="Helical" evidence="9">
    <location>
        <begin position="29"/>
        <end position="51"/>
    </location>
</feature>
<dbReference type="InterPro" id="IPR005702">
    <property type="entry name" value="Wzc-like_C"/>
</dbReference>
<dbReference type="InterPro" id="IPR027417">
    <property type="entry name" value="P-loop_NTPase"/>
</dbReference>
<name>A0A948T1F3_9FIRM</name>
<dbReference type="InterPro" id="IPR050445">
    <property type="entry name" value="Bact_polysacc_biosynth/exp"/>
</dbReference>
<keyword evidence="9" id="KW-0812">Transmembrane</keyword>
<dbReference type="EMBL" id="JAHLFP010000019">
    <property type="protein sequence ID" value="MBU3805797.1"/>
    <property type="molecule type" value="Genomic_DNA"/>
</dbReference>
<dbReference type="Gene3D" id="3.40.50.300">
    <property type="entry name" value="P-loop containing nucleotide triphosphate hydrolases"/>
    <property type="match status" value="1"/>
</dbReference>
<comment type="caution">
    <text evidence="11">The sequence shown here is derived from an EMBL/GenBank/DDBJ whole genome shotgun (WGS) entry which is preliminary data.</text>
</comment>
<comment type="similarity">
    <text evidence="1">Belongs to the CpsD/CapB family.</text>
</comment>
<accession>A0A948T1F3</accession>
<evidence type="ECO:0000256" key="4">
    <source>
        <dbReference type="ARBA" id="ARBA00022741"/>
    </source>
</evidence>
<keyword evidence="4" id="KW-0547">Nucleotide-binding</keyword>
<keyword evidence="7" id="KW-0829">Tyrosine-protein kinase</keyword>
<keyword evidence="9" id="KW-1133">Transmembrane helix</keyword>
<gene>
    <name evidence="11" type="ORF">H9882_02755</name>
</gene>
<evidence type="ECO:0000256" key="5">
    <source>
        <dbReference type="ARBA" id="ARBA00022777"/>
    </source>
</evidence>
<sequence length="463" mass="50987">MSETTRRRQMMQTLTVDTASILLDLRRHWWNLLLMLLAGALLGYVLCVTTVHQSYQSDVILAVLGNSGTSVSNVQTAGQLSGSLTNVISSQVFHDLVAAQVNTSEYHLSAHYIADTNLISITATAGSPQLAFQVLRATIQEYPVLLRDLMADLYMVTVQHPGIPTEPMSPLHPEYFAILGAGLFVLAYALVVVLLSVLRDTIKNVEDMRNKVDATMLGVIPYFKRGAIGSDNIVIALGKSDFRFEEQYQLIASRTMTYLEQNHATVLAVTSVLQNEGKSHCLINLAYSMAKSQKRVLVIDSDFRNPSLARIVQADSQYDDALSNALQSGTLENLYQFPGTSLYCLLNGEKSGALSRILSEGSYAQLLKQAKEQFDYVLVDTGPVALVADTTVITALCDASLLLVAQDVASIRAINDVADVLDRNGNLLGCIYRETRRLSKKSDRYGYGTSYGYSIKRTYRKEV</sequence>
<dbReference type="GO" id="GO:0005886">
    <property type="term" value="C:plasma membrane"/>
    <property type="evidence" value="ECO:0007669"/>
    <property type="project" value="TreeGrafter"/>
</dbReference>
<evidence type="ECO:0000256" key="2">
    <source>
        <dbReference type="ARBA" id="ARBA00011903"/>
    </source>
</evidence>
<evidence type="ECO:0000313" key="12">
    <source>
        <dbReference type="Proteomes" id="UP000713596"/>
    </source>
</evidence>
<dbReference type="PANTHER" id="PTHR32309:SF13">
    <property type="entry name" value="FERRIC ENTEROBACTIN TRANSPORT PROTEIN FEPE"/>
    <property type="match status" value="1"/>
</dbReference>
<dbReference type="InterPro" id="IPR025669">
    <property type="entry name" value="AAA_dom"/>
</dbReference>
<dbReference type="GO" id="GO:0004713">
    <property type="term" value="F:protein tyrosine kinase activity"/>
    <property type="evidence" value="ECO:0007669"/>
    <property type="project" value="TreeGrafter"/>
</dbReference>
<protein>
    <recommendedName>
        <fullName evidence="2">non-specific protein-tyrosine kinase</fullName>
        <ecNumber evidence="2">2.7.10.2</ecNumber>
    </recommendedName>
</protein>
<keyword evidence="3" id="KW-0808">Transferase</keyword>
<evidence type="ECO:0000256" key="1">
    <source>
        <dbReference type="ARBA" id="ARBA00007316"/>
    </source>
</evidence>
<dbReference type="SUPFAM" id="SSF52540">
    <property type="entry name" value="P-loop containing nucleoside triphosphate hydrolases"/>
    <property type="match status" value="1"/>
</dbReference>
<evidence type="ECO:0000256" key="7">
    <source>
        <dbReference type="ARBA" id="ARBA00023137"/>
    </source>
</evidence>
<keyword evidence="6" id="KW-0067">ATP-binding</keyword>
<dbReference type="AlphaFoldDB" id="A0A948T1F3"/>
<proteinExistence type="inferred from homology"/>